<evidence type="ECO:0000259" key="2">
    <source>
        <dbReference type="Pfam" id="PF13472"/>
    </source>
</evidence>
<keyword evidence="3" id="KW-0378">Hydrolase</keyword>
<keyword evidence="1" id="KW-0812">Transmembrane</keyword>
<dbReference type="InterPro" id="IPR036514">
    <property type="entry name" value="SGNH_hydro_sf"/>
</dbReference>
<evidence type="ECO:0000256" key="1">
    <source>
        <dbReference type="SAM" id="Phobius"/>
    </source>
</evidence>
<evidence type="ECO:0000313" key="4">
    <source>
        <dbReference type="Proteomes" id="UP000265768"/>
    </source>
</evidence>
<accession>A0A3A4AY25</accession>
<organism evidence="3 4">
    <name type="scientific">Bailinhaonella thermotolerans</name>
    <dbReference type="NCBI Taxonomy" id="1070861"/>
    <lineage>
        <taxon>Bacteria</taxon>
        <taxon>Bacillati</taxon>
        <taxon>Actinomycetota</taxon>
        <taxon>Actinomycetes</taxon>
        <taxon>Streptosporangiales</taxon>
        <taxon>Streptosporangiaceae</taxon>
        <taxon>Bailinhaonella</taxon>
    </lineage>
</organism>
<dbReference type="InterPro" id="IPR013830">
    <property type="entry name" value="SGNH_hydro"/>
</dbReference>
<dbReference type="CDD" id="cd01836">
    <property type="entry name" value="FeeA_FeeB_like"/>
    <property type="match status" value="1"/>
</dbReference>
<dbReference type="GO" id="GO:0004622">
    <property type="term" value="F:phosphatidylcholine lysophospholipase activity"/>
    <property type="evidence" value="ECO:0007669"/>
    <property type="project" value="TreeGrafter"/>
</dbReference>
<keyword evidence="4" id="KW-1185">Reference proteome</keyword>
<dbReference type="Proteomes" id="UP000265768">
    <property type="component" value="Unassembled WGS sequence"/>
</dbReference>
<dbReference type="OrthoDB" id="9804395at2"/>
<dbReference type="EMBL" id="QZEY01000003">
    <property type="protein sequence ID" value="RJL33309.1"/>
    <property type="molecule type" value="Genomic_DNA"/>
</dbReference>
<feature type="transmembrane region" description="Helical" evidence="1">
    <location>
        <begin position="12"/>
        <end position="32"/>
    </location>
</feature>
<name>A0A3A4AY25_9ACTN</name>
<comment type="caution">
    <text evidence="3">The sequence shown here is derived from an EMBL/GenBank/DDBJ whole genome shotgun (WGS) entry which is preliminary data.</text>
</comment>
<protein>
    <submittedName>
        <fullName evidence="3">SGNH/GDSL hydrolase family protein</fullName>
    </submittedName>
</protein>
<dbReference type="InterPro" id="IPR051532">
    <property type="entry name" value="Ester_Hydrolysis_Enzymes"/>
</dbReference>
<evidence type="ECO:0000313" key="3">
    <source>
        <dbReference type="EMBL" id="RJL33309.1"/>
    </source>
</evidence>
<dbReference type="Pfam" id="PF13472">
    <property type="entry name" value="Lipase_GDSL_2"/>
    <property type="match status" value="1"/>
</dbReference>
<reference evidence="3 4" key="1">
    <citation type="submission" date="2018-09" db="EMBL/GenBank/DDBJ databases">
        <title>YIM 75507 draft genome.</title>
        <authorList>
            <person name="Tang S."/>
            <person name="Feng Y."/>
        </authorList>
    </citation>
    <scope>NUCLEOTIDE SEQUENCE [LARGE SCALE GENOMIC DNA]</scope>
    <source>
        <strain evidence="3 4">YIM 75507</strain>
    </source>
</reference>
<dbReference type="RefSeq" id="WP_119926268.1">
    <property type="nucleotide sequence ID" value="NZ_QZEY01000003.1"/>
</dbReference>
<dbReference type="AlphaFoldDB" id="A0A3A4AY25"/>
<dbReference type="SUPFAM" id="SSF52266">
    <property type="entry name" value="SGNH hydrolase"/>
    <property type="match status" value="1"/>
</dbReference>
<keyword evidence="1" id="KW-0472">Membrane</keyword>
<dbReference type="PANTHER" id="PTHR30383:SF5">
    <property type="entry name" value="SGNH HYDROLASE-TYPE ESTERASE DOMAIN-CONTAINING PROTEIN"/>
    <property type="match status" value="1"/>
</dbReference>
<dbReference type="PANTHER" id="PTHR30383">
    <property type="entry name" value="THIOESTERASE 1/PROTEASE 1/LYSOPHOSPHOLIPASE L1"/>
    <property type="match status" value="1"/>
</dbReference>
<proteinExistence type="predicted"/>
<feature type="domain" description="SGNH hydrolase-type esterase" evidence="2">
    <location>
        <begin position="80"/>
        <end position="256"/>
    </location>
</feature>
<sequence length="350" mass="36523">MSRAGAIRRIVSAAALGGGGITALGVATYGFLLAEAVIARKTVGRPHGDNAPEADGLYGSALGPGPVDAPDEVEPIRMVLLGDSTAAGLGLTDPRETPGALIAEGLAAVAERPVRLTNVARSGSVSADLRWQVRRALIASPDIAVIFIGANDVTTRVPPARAVRDLRNAVRRLREAGAEVVVGTCPDLGTVEPIAQPLRWLARRWSRQLAAAQTVAVVEEGGRTVAFADLLGPEFESSPKEMFGPDRFHPSAQGYAQAAYAVLPSVGAALGVWPEAGEHRPDPTRGEGVLPIYVAAAEAAEAPGTEVAATRIAGRSLGPRGRWAMLLRRRRGVPAVEHEDDEPETVPNAT</sequence>
<dbReference type="Gene3D" id="3.40.50.1110">
    <property type="entry name" value="SGNH hydrolase"/>
    <property type="match status" value="1"/>
</dbReference>
<gene>
    <name evidence="3" type="ORF">D5H75_10900</name>
</gene>
<keyword evidence="1" id="KW-1133">Transmembrane helix</keyword>